<evidence type="ECO:0000256" key="3">
    <source>
        <dbReference type="ARBA" id="ARBA00023163"/>
    </source>
</evidence>
<feature type="DNA-binding region" description="H-T-H motif" evidence="4">
    <location>
        <begin position="34"/>
        <end position="53"/>
    </location>
</feature>
<accession>A0A7Z7B248</accession>
<dbReference type="InterPro" id="IPR001647">
    <property type="entry name" value="HTH_TetR"/>
</dbReference>
<dbReference type="Pfam" id="PF00440">
    <property type="entry name" value="TetR_N"/>
    <property type="match status" value="1"/>
</dbReference>
<dbReference type="PROSITE" id="PS50977">
    <property type="entry name" value="HTH_TETR_2"/>
    <property type="match status" value="1"/>
</dbReference>
<dbReference type="Pfam" id="PF14246">
    <property type="entry name" value="TetR_C_7"/>
    <property type="match status" value="1"/>
</dbReference>
<evidence type="ECO:0000313" key="7">
    <source>
        <dbReference type="Proteomes" id="UP000198900"/>
    </source>
</evidence>
<dbReference type="PRINTS" id="PR00455">
    <property type="entry name" value="HTHTETR"/>
</dbReference>
<dbReference type="InterPro" id="IPR009057">
    <property type="entry name" value="Homeodomain-like_sf"/>
</dbReference>
<proteinExistence type="predicted"/>
<sequence length="207" mass="22520">MSGTELSPRAEAKRAAILDAAVTLFLESGFDTVTLDDVVARAGGSKATVYSYFGAKDSLFHSCVEHLCGKILQSVSSFKVDELPVEEALHQIGVSFLNAVLSDEALALHRLVVAEGKRFPEIANRFYSAGPARVYGDVARVLRQREGVSSRGVEVNELSVLFIDMLTAEFQLQMLLGIRARPSRKEISGRVDRAVRLMMTGSGLSRS</sequence>
<dbReference type="RefSeq" id="WP_079487075.1">
    <property type="nucleotide sequence ID" value="NZ_FNDI01000003.1"/>
</dbReference>
<evidence type="ECO:0000256" key="4">
    <source>
        <dbReference type="PROSITE-ProRule" id="PRU00335"/>
    </source>
</evidence>
<evidence type="ECO:0000313" key="6">
    <source>
        <dbReference type="EMBL" id="SDH25517.1"/>
    </source>
</evidence>
<dbReference type="InterPro" id="IPR050109">
    <property type="entry name" value="HTH-type_TetR-like_transc_reg"/>
</dbReference>
<dbReference type="InterPro" id="IPR039536">
    <property type="entry name" value="TetR_C_Proteobacteria"/>
</dbReference>
<organism evidence="6 7">
    <name type="scientific">Paraburkholderia steynii</name>
    <dbReference type="NCBI Taxonomy" id="1245441"/>
    <lineage>
        <taxon>Bacteria</taxon>
        <taxon>Pseudomonadati</taxon>
        <taxon>Pseudomonadota</taxon>
        <taxon>Betaproteobacteria</taxon>
        <taxon>Burkholderiales</taxon>
        <taxon>Burkholderiaceae</taxon>
        <taxon>Paraburkholderia</taxon>
    </lineage>
</organism>
<keyword evidence="7" id="KW-1185">Reference proteome</keyword>
<dbReference type="Gene3D" id="1.10.357.10">
    <property type="entry name" value="Tetracycline Repressor, domain 2"/>
    <property type="match status" value="1"/>
</dbReference>
<dbReference type="GO" id="GO:0003700">
    <property type="term" value="F:DNA-binding transcription factor activity"/>
    <property type="evidence" value="ECO:0007669"/>
    <property type="project" value="TreeGrafter"/>
</dbReference>
<dbReference type="PANTHER" id="PTHR30055:SF146">
    <property type="entry name" value="HTH-TYPE TRANSCRIPTIONAL DUAL REGULATOR CECR"/>
    <property type="match status" value="1"/>
</dbReference>
<feature type="domain" description="HTH tetR-type" evidence="5">
    <location>
        <begin position="11"/>
        <end position="71"/>
    </location>
</feature>
<keyword evidence="3" id="KW-0804">Transcription</keyword>
<evidence type="ECO:0000259" key="5">
    <source>
        <dbReference type="PROSITE" id="PS50977"/>
    </source>
</evidence>
<comment type="caution">
    <text evidence="6">The sequence shown here is derived from an EMBL/GenBank/DDBJ whole genome shotgun (WGS) entry which is preliminary data.</text>
</comment>
<dbReference type="Proteomes" id="UP000198900">
    <property type="component" value="Unassembled WGS sequence"/>
</dbReference>
<dbReference type="EMBL" id="FNDI01000003">
    <property type="protein sequence ID" value="SDH25517.1"/>
    <property type="molecule type" value="Genomic_DNA"/>
</dbReference>
<keyword evidence="2 4" id="KW-0238">DNA-binding</keyword>
<name>A0A7Z7B248_9BURK</name>
<dbReference type="SUPFAM" id="SSF46689">
    <property type="entry name" value="Homeodomain-like"/>
    <property type="match status" value="1"/>
</dbReference>
<keyword evidence="1" id="KW-0805">Transcription regulation</keyword>
<dbReference type="PANTHER" id="PTHR30055">
    <property type="entry name" value="HTH-TYPE TRANSCRIPTIONAL REGULATOR RUTR"/>
    <property type="match status" value="1"/>
</dbReference>
<dbReference type="AlphaFoldDB" id="A0A7Z7B248"/>
<dbReference type="FunFam" id="1.10.10.60:FF:000141">
    <property type="entry name" value="TetR family transcriptional regulator"/>
    <property type="match status" value="1"/>
</dbReference>
<protein>
    <submittedName>
        <fullName evidence="6">Transcriptional regulator, TetR family</fullName>
    </submittedName>
</protein>
<reference evidence="6" key="1">
    <citation type="submission" date="2016-10" db="EMBL/GenBank/DDBJ databases">
        <authorList>
            <person name="Varghese N."/>
            <person name="Submissions S."/>
        </authorList>
    </citation>
    <scope>NUCLEOTIDE SEQUENCE [LARGE SCALE GENOMIC DNA]</scope>
    <source>
        <strain evidence="6">YR281</strain>
    </source>
</reference>
<gene>
    <name evidence="6" type="ORF">SAMN04487926_10393</name>
</gene>
<dbReference type="GO" id="GO:0000976">
    <property type="term" value="F:transcription cis-regulatory region binding"/>
    <property type="evidence" value="ECO:0007669"/>
    <property type="project" value="TreeGrafter"/>
</dbReference>
<evidence type="ECO:0000256" key="1">
    <source>
        <dbReference type="ARBA" id="ARBA00023015"/>
    </source>
</evidence>
<evidence type="ECO:0000256" key="2">
    <source>
        <dbReference type="ARBA" id="ARBA00023125"/>
    </source>
</evidence>